<gene>
    <name evidence="2" type="ORF">ILEXP_LOCUS38555</name>
</gene>
<dbReference type="PANTHER" id="PTHR24121">
    <property type="entry name" value="NO MECHANORECEPTOR POTENTIAL C, ISOFORM D-RELATED"/>
    <property type="match status" value="1"/>
</dbReference>
<dbReference type="Pfam" id="PF12796">
    <property type="entry name" value="Ank_2"/>
    <property type="match status" value="1"/>
</dbReference>
<organism evidence="2 3">
    <name type="scientific">Ilex paraguariensis</name>
    <name type="common">yerba mate</name>
    <dbReference type="NCBI Taxonomy" id="185542"/>
    <lineage>
        <taxon>Eukaryota</taxon>
        <taxon>Viridiplantae</taxon>
        <taxon>Streptophyta</taxon>
        <taxon>Embryophyta</taxon>
        <taxon>Tracheophyta</taxon>
        <taxon>Spermatophyta</taxon>
        <taxon>Magnoliopsida</taxon>
        <taxon>eudicotyledons</taxon>
        <taxon>Gunneridae</taxon>
        <taxon>Pentapetalae</taxon>
        <taxon>asterids</taxon>
        <taxon>campanulids</taxon>
        <taxon>Aquifoliales</taxon>
        <taxon>Aquifoliaceae</taxon>
        <taxon>Ilex</taxon>
    </lineage>
</organism>
<keyword evidence="3" id="KW-1185">Reference proteome</keyword>
<evidence type="ECO:0000313" key="2">
    <source>
        <dbReference type="EMBL" id="CAK9169111.1"/>
    </source>
</evidence>
<dbReference type="AlphaFoldDB" id="A0ABC8TMP7"/>
<dbReference type="SMART" id="SM00248">
    <property type="entry name" value="ANK"/>
    <property type="match status" value="4"/>
</dbReference>
<evidence type="ECO:0000313" key="3">
    <source>
        <dbReference type="Proteomes" id="UP001642360"/>
    </source>
</evidence>
<dbReference type="InterPro" id="IPR036770">
    <property type="entry name" value="Ankyrin_rpt-contain_sf"/>
</dbReference>
<dbReference type="PANTHER" id="PTHR24121:SF15">
    <property type="entry name" value="ANKYRIN REPEAT PROTEIN"/>
    <property type="match status" value="1"/>
</dbReference>
<accession>A0ABC8TMP7</accession>
<proteinExistence type="predicted"/>
<name>A0ABC8TMP7_9AQUA</name>
<keyword evidence="1" id="KW-0040">ANK repeat</keyword>
<evidence type="ECO:0000256" key="1">
    <source>
        <dbReference type="PROSITE-ProRule" id="PRU00023"/>
    </source>
</evidence>
<dbReference type="SUPFAM" id="SSF48403">
    <property type="entry name" value="Ankyrin repeat"/>
    <property type="match status" value="1"/>
</dbReference>
<dbReference type="Gene3D" id="1.25.40.20">
    <property type="entry name" value="Ankyrin repeat-containing domain"/>
    <property type="match status" value="1"/>
</dbReference>
<comment type="caution">
    <text evidence="2">The sequence shown here is derived from an EMBL/GenBank/DDBJ whole genome shotgun (WGS) entry which is preliminary data.</text>
</comment>
<dbReference type="InterPro" id="IPR002110">
    <property type="entry name" value="Ankyrin_rpt"/>
</dbReference>
<dbReference type="PROSITE" id="PS50088">
    <property type="entry name" value="ANK_REPEAT"/>
    <property type="match status" value="1"/>
</dbReference>
<reference evidence="2 3" key="1">
    <citation type="submission" date="2024-02" db="EMBL/GenBank/DDBJ databases">
        <authorList>
            <person name="Vignale AGUSTIN F."/>
            <person name="Sosa J E."/>
            <person name="Modenutti C."/>
        </authorList>
    </citation>
    <scope>NUCLEOTIDE SEQUENCE [LARGE SCALE GENOMIC DNA]</scope>
</reference>
<sequence>MESSATEFSTLLHHSKAYKFASEDTAESLEFFSNFWRDEGALPIDQRGDTVLHLLAVKGNVAALGNLLRADHLLGEMLLIKNASGNTALHEAARSGQKAVAEIMVTTKPDLVFQRNDMNETPLYLSAAFGKREVFTLLESYNSDCRIRRHDGSTILHAAIEGERYMQMVPMGLKKVRQSNWANNLKTFTLGSRLGN</sequence>
<feature type="repeat" description="ANK" evidence="1">
    <location>
        <begin position="84"/>
        <end position="116"/>
    </location>
</feature>
<protein>
    <submittedName>
        <fullName evidence="2">Uncharacterized protein</fullName>
    </submittedName>
</protein>
<dbReference type="Proteomes" id="UP001642360">
    <property type="component" value="Unassembled WGS sequence"/>
</dbReference>
<dbReference type="EMBL" id="CAUOFW020005247">
    <property type="protein sequence ID" value="CAK9169111.1"/>
    <property type="molecule type" value="Genomic_DNA"/>
</dbReference>